<feature type="signal peptide" evidence="1">
    <location>
        <begin position="1"/>
        <end position="33"/>
    </location>
</feature>
<sequence length="194" mass="21373">MKSHGNMEATAALLTLSRILLLLVIILFATSKAQPCDSLTPLGIADSNVIPDNSIVTSSEAEGNGKEQIRLNCCEGTSGKAWCPDPKDKHPYVEIHLERQVAIGLIDIQAPTVDATNPQFHVNFMKKFDLLIKLPGVNQLIRVAQNINAIENKTVSLNSISLYPTILTDVIRIEPKDSENQACFRMELYRCDTA</sequence>
<feature type="domain" description="F5/8 type C" evidence="2">
    <location>
        <begin position="36"/>
        <end position="191"/>
    </location>
</feature>
<name>A0A8S3Z592_9EUPU</name>
<evidence type="ECO:0000313" key="3">
    <source>
        <dbReference type="EMBL" id="CAG5124634.1"/>
    </source>
</evidence>
<keyword evidence="4" id="KW-1185">Reference proteome</keyword>
<keyword evidence="1" id="KW-0732">Signal</keyword>
<dbReference type="PROSITE" id="PS50022">
    <property type="entry name" value="FA58C_3"/>
    <property type="match status" value="1"/>
</dbReference>
<evidence type="ECO:0000313" key="4">
    <source>
        <dbReference type="Proteomes" id="UP000678393"/>
    </source>
</evidence>
<comment type="caution">
    <text evidence="3">The sequence shown here is derived from an EMBL/GenBank/DDBJ whole genome shotgun (WGS) entry which is preliminary data.</text>
</comment>
<feature type="chain" id="PRO_5035898394" description="F5/8 type C domain-containing protein" evidence="1">
    <location>
        <begin position="34"/>
        <end position="194"/>
    </location>
</feature>
<gene>
    <name evidence="3" type="ORF">CUNI_LOCUS10192</name>
</gene>
<dbReference type="AlphaFoldDB" id="A0A8S3Z592"/>
<organism evidence="3 4">
    <name type="scientific">Candidula unifasciata</name>
    <dbReference type="NCBI Taxonomy" id="100452"/>
    <lineage>
        <taxon>Eukaryota</taxon>
        <taxon>Metazoa</taxon>
        <taxon>Spiralia</taxon>
        <taxon>Lophotrochozoa</taxon>
        <taxon>Mollusca</taxon>
        <taxon>Gastropoda</taxon>
        <taxon>Heterobranchia</taxon>
        <taxon>Euthyneura</taxon>
        <taxon>Panpulmonata</taxon>
        <taxon>Eupulmonata</taxon>
        <taxon>Stylommatophora</taxon>
        <taxon>Helicina</taxon>
        <taxon>Helicoidea</taxon>
        <taxon>Geomitridae</taxon>
        <taxon>Candidula</taxon>
    </lineage>
</organism>
<proteinExistence type="predicted"/>
<dbReference type="Pfam" id="PF00754">
    <property type="entry name" value="F5_F8_type_C"/>
    <property type="match status" value="1"/>
</dbReference>
<dbReference type="Proteomes" id="UP000678393">
    <property type="component" value="Unassembled WGS sequence"/>
</dbReference>
<evidence type="ECO:0000259" key="2">
    <source>
        <dbReference type="PROSITE" id="PS50022"/>
    </source>
</evidence>
<dbReference type="EMBL" id="CAJHNH020001828">
    <property type="protein sequence ID" value="CAG5124634.1"/>
    <property type="molecule type" value="Genomic_DNA"/>
</dbReference>
<dbReference type="InterPro" id="IPR008979">
    <property type="entry name" value="Galactose-bd-like_sf"/>
</dbReference>
<dbReference type="PANTHER" id="PTHR24543">
    <property type="entry name" value="MULTICOPPER OXIDASE-RELATED"/>
    <property type="match status" value="1"/>
</dbReference>
<reference evidence="3" key="1">
    <citation type="submission" date="2021-04" db="EMBL/GenBank/DDBJ databases">
        <authorList>
            <consortium name="Molecular Ecology Group"/>
        </authorList>
    </citation>
    <scope>NUCLEOTIDE SEQUENCE</scope>
</reference>
<evidence type="ECO:0000256" key="1">
    <source>
        <dbReference type="SAM" id="SignalP"/>
    </source>
</evidence>
<dbReference type="SUPFAM" id="SSF49785">
    <property type="entry name" value="Galactose-binding domain-like"/>
    <property type="match status" value="1"/>
</dbReference>
<feature type="non-terminal residue" evidence="3">
    <location>
        <position position="194"/>
    </location>
</feature>
<dbReference type="InterPro" id="IPR000421">
    <property type="entry name" value="FA58C"/>
</dbReference>
<dbReference type="OrthoDB" id="6160476at2759"/>
<protein>
    <recommendedName>
        <fullName evidence="2">F5/8 type C domain-containing protein</fullName>
    </recommendedName>
</protein>
<dbReference type="Gene3D" id="2.60.120.260">
    <property type="entry name" value="Galactose-binding domain-like"/>
    <property type="match status" value="1"/>
</dbReference>
<accession>A0A8S3Z592</accession>